<accession>A0A252ANL8</accession>
<proteinExistence type="predicted"/>
<comment type="caution">
    <text evidence="2">The sequence shown here is derived from an EMBL/GenBank/DDBJ whole genome shotgun (WGS) entry which is preliminary data.</text>
</comment>
<dbReference type="AlphaFoldDB" id="A0A252ANL8"/>
<dbReference type="RefSeq" id="WP_086659922.1">
    <property type="nucleotide sequence ID" value="NZ_JBJJWX010000021.1"/>
</dbReference>
<evidence type="ECO:0000313" key="3">
    <source>
        <dbReference type="Proteomes" id="UP000194641"/>
    </source>
</evidence>
<dbReference type="EMBL" id="JOPA01000036">
    <property type="protein sequence ID" value="OUI91418.1"/>
    <property type="molecule type" value="Genomic_DNA"/>
</dbReference>
<evidence type="ECO:0000313" key="2">
    <source>
        <dbReference type="EMBL" id="OUI91418.1"/>
    </source>
</evidence>
<evidence type="ECO:0000259" key="1">
    <source>
        <dbReference type="Pfam" id="PF22479"/>
    </source>
</evidence>
<dbReference type="Pfam" id="PF22479">
    <property type="entry name" value="Pam3_gp18"/>
    <property type="match status" value="1"/>
</dbReference>
<feature type="domain" description="Cyanophage baseplate Pam3 plug gp18" evidence="1">
    <location>
        <begin position="5"/>
        <end position="102"/>
    </location>
</feature>
<reference evidence="3" key="1">
    <citation type="submission" date="2014-06" db="EMBL/GenBank/DDBJ databases">
        <authorList>
            <person name="Winans N.J."/>
            <person name="Newell P.D."/>
            <person name="Douglas A.E."/>
        </authorList>
    </citation>
    <scope>NUCLEOTIDE SEQUENCE [LARGE SCALE GENOMIC DNA]</scope>
</reference>
<dbReference type="Proteomes" id="UP000194641">
    <property type="component" value="Unassembled WGS sequence"/>
</dbReference>
<organism evidence="2 3">
    <name type="scientific">Acetobacter indonesiensis</name>
    <dbReference type="NCBI Taxonomy" id="104101"/>
    <lineage>
        <taxon>Bacteria</taxon>
        <taxon>Pseudomonadati</taxon>
        <taxon>Pseudomonadota</taxon>
        <taxon>Alphaproteobacteria</taxon>
        <taxon>Acetobacterales</taxon>
        <taxon>Acetobacteraceae</taxon>
        <taxon>Acetobacter</taxon>
    </lineage>
</organism>
<protein>
    <recommendedName>
        <fullName evidence="1">Cyanophage baseplate Pam3 plug gp18 domain-containing protein</fullName>
    </recommendedName>
</protein>
<dbReference type="InterPro" id="IPR054252">
    <property type="entry name" value="Pam3_gp18"/>
</dbReference>
<name>A0A252ANL8_9PROT</name>
<sequence length="105" mass="10774">MANQIYEIPLSATPQSFGISISGASYSLRFSYCAADQGGWLLDLSDSSGNALVSGIPLVTGSDLLAQYSYLGIGAALYVAGDGGSSDAPTFANLGTTTHLYVMIP</sequence>
<gene>
    <name evidence="2" type="ORF">HK17_11515</name>
</gene>